<keyword evidence="2" id="KW-0472">Membrane</keyword>
<feature type="transmembrane region" description="Helical" evidence="2">
    <location>
        <begin position="31"/>
        <end position="52"/>
    </location>
</feature>
<evidence type="ECO:0000259" key="3">
    <source>
        <dbReference type="SMART" id="SM00894"/>
    </source>
</evidence>
<accession>A0A401W1X3</accession>
<keyword evidence="5" id="KW-1185">Reference proteome</keyword>
<feature type="domain" description="Excalibur calcium-binding" evidence="3">
    <location>
        <begin position="131"/>
        <end position="167"/>
    </location>
</feature>
<name>A0A401W1X3_STREY</name>
<dbReference type="Pfam" id="PF05901">
    <property type="entry name" value="Excalibur"/>
    <property type="match status" value="1"/>
</dbReference>
<evidence type="ECO:0000256" key="1">
    <source>
        <dbReference type="SAM" id="MobiDB-lite"/>
    </source>
</evidence>
<dbReference type="SMART" id="SM00894">
    <property type="entry name" value="Excalibur"/>
    <property type="match status" value="1"/>
</dbReference>
<feature type="compositionally biased region" description="Low complexity" evidence="1">
    <location>
        <begin position="119"/>
        <end position="129"/>
    </location>
</feature>
<feature type="compositionally biased region" description="Basic and acidic residues" evidence="1">
    <location>
        <begin position="153"/>
        <end position="162"/>
    </location>
</feature>
<dbReference type="AlphaFoldDB" id="A0A401W1X3"/>
<comment type="caution">
    <text evidence="4">The sequence shown here is derived from an EMBL/GenBank/DDBJ whole genome shotgun (WGS) entry which is preliminary data.</text>
</comment>
<feature type="region of interest" description="Disordered" evidence="1">
    <location>
        <begin position="1"/>
        <end position="23"/>
    </location>
</feature>
<evidence type="ECO:0000313" key="4">
    <source>
        <dbReference type="EMBL" id="GCD43285.1"/>
    </source>
</evidence>
<dbReference type="Proteomes" id="UP000286746">
    <property type="component" value="Unassembled WGS sequence"/>
</dbReference>
<dbReference type="RefSeq" id="WP_125054448.1">
    <property type="nucleotide sequence ID" value="NZ_BHZD01000001.1"/>
</dbReference>
<keyword evidence="2" id="KW-1133">Transmembrane helix</keyword>
<protein>
    <submittedName>
        <fullName evidence="4">Calcium-binding protein</fullName>
    </submittedName>
</protein>
<keyword evidence="2" id="KW-0812">Transmembrane</keyword>
<feature type="region of interest" description="Disordered" evidence="1">
    <location>
        <begin position="145"/>
        <end position="168"/>
    </location>
</feature>
<evidence type="ECO:0000313" key="5">
    <source>
        <dbReference type="Proteomes" id="UP000286746"/>
    </source>
</evidence>
<dbReference type="InterPro" id="IPR008613">
    <property type="entry name" value="Excalibur_Ca-bd_domain"/>
</dbReference>
<sequence>MANPYDRPSSSSAVPASPPAVRPPWFRRGRVWGLLAVGFLFGGCAGAVAVAGQDTRDRTPVRAAGQVTPRATVTVTAPPVKAARPAPTVTVTETARVTVTAAPPPADDPAPGGSGGAEDSGSSDAGSADAQYANCAAVRAAGAAPIHAGDPGYGRHLDRDGDGVGCES</sequence>
<dbReference type="EMBL" id="BHZD01000001">
    <property type="protein sequence ID" value="GCD43285.1"/>
    <property type="molecule type" value="Genomic_DNA"/>
</dbReference>
<feature type="region of interest" description="Disordered" evidence="1">
    <location>
        <begin position="99"/>
        <end position="129"/>
    </location>
</feature>
<proteinExistence type="predicted"/>
<evidence type="ECO:0000256" key="2">
    <source>
        <dbReference type="SAM" id="Phobius"/>
    </source>
</evidence>
<organism evidence="4 5">
    <name type="scientific">Streptomyces paromomycinus</name>
    <name type="common">Streptomyces rimosus subsp. paromomycinus</name>
    <dbReference type="NCBI Taxonomy" id="92743"/>
    <lineage>
        <taxon>Bacteria</taxon>
        <taxon>Bacillati</taxon>
        <taxon>Actinomycetota</taxon>
        <taxon>Actinomycetes</taxon>
        <taxon>Kitasatosporales</taxon>
        <taxon>Streptomycetaceae</taxon>
        <taxon>Streptomyces</taxon>
    </lineage>
</organism>
<gene>
    <name evidence="4" type="ORF">GKJPGBOP_02965</name>
</gene>
<reference evidence="4 5" key="1">
    <citation type="submission" date="2018-11" db="EMBL/GenBank/DDBJ databases">
        <title>Whole genome sequence of Streptomyces paromomycinus NBRC 15454(T).</title>
        <authorList>
            <person name="Komaki H."/>
            <person name="Tamura T."/>
        </authorList>
    </citation>
    <scope>NUCLEOTIDE SEQUENCE [LARGE SCALE GENOMIC DNA]</scope>
    <source>
        <strain evidence="4 5">NBRC 15454</strain>
    </source>
</reference>